<dbReference type="CDD" id="cd24008">
    <property type="entry name" value="ASKHA_NBD_GLK"/>
    <property type="match status" value="1"/>
</dbReference>
<dbReference type="RefSeq" id="WP_382421035.1">
    <property type="nucleotide sequence ID" value="NZ_JBHSCW010000002.1"/>
</dbReference>
<sequence length="344" mass="36745">MGVSRGDRKGCWLLADIGGTNARFALYDGESGLGSAPLHRQVVEAREDLDFLSALKSFLKEAGDRALVATALAVAAPIRGRVIQMTNRGWRIDIPALERYLSGSELLLLNDFTAQVLALPVLGAESCRALNDRPVHDQSARVLLGPGTGLGMAGLLPLGGGRWRPVVGEGGHMTQAALEDSQADVLARVRRRFGHASVERVVSGAGLVVLFQAVAEGEGKTVPDLSPSDVVARAAKEQCPLAQAAVGFFTDFLAISAGNAALAFGAFGGLYLTGGVLRHLGPLFDEQRFRRIFADKGRFADYLEDVPLFRVVQRDPAFTGLLNLLSLPEEERVACAAYRKSRSP</sequence>
<dbReference type="PANTHER" id="PTHR47690:SF1">
    <property type="entry name" value="GLUCOKINASE"/>
    <property type="match status" value="1"/>
</dbReference>
<evidence type="ECO:0000313" key="4">
    <source>
        <dbReference type="EMBL" id="MFC4350690.1"/>
    </source>
</evidence>
<proteinExistence type="inferred from homology"/>
<dbReference type="InterPro" id="IPR043129">
    <property type="entry name" value="ATPase_NBD"/>
</dbReference>
<protein>
    <submittedName>
        <fullName evidence="4">Glucokinase</fullName>
    </submittedName>
</protein>
<dbReference type="InterPro" id="IPR003836">
    <property type="entry name" value="Glucokinase"/>
</dbReference>
<dbReference type="Gene3D" id="3.40.367.20">
    <property type="match status" value="1"/>
</dbReference>
<dbReference type="SUPFAM" id="SSF53067">
    <property type="entry name" value="Actin-like ATPase domain"/>
    <property type="match status" value="1"/>
</dbReference>
<accession>A0ABV8UHK5</accession>
<keyword evidence="5" id="KW-1185">Reference proteome</keyword>
<evidence type="ECO:0000256" key="3">
    <source>
        <dbReference type="RuleBase" id="RU004046"/>
    </source>
</evidence>
<organism evidence="4 5">
    <name type="scientific">Fodinicurvata halophila</name>
    <dbReference type="NCBI Taxonomy" id="1419723"/>
    <lineage>
        <taxon>Bacteria</taxon>
        <taxon>Pseudomonadati</taxon>
        <taxon>Pseudomonadota</taxon>
        <taxon>Alphaproteobacteria</taxon>
        <taxon>Rhodospirillales</taxon>
        <taxon>Rhodovibrionaceae</taxon>
        <taxon>Fodinicurvata</taxon>
    </lineage>
</organism>
<dbReference type="InterPro" id="IPR050201">
    <property type="entry name" value="Bacterial_glucokinase"/>
</dbReference>
<keyword evidence="1" id="KW-0808">Transferase</keyword>
<dbReference type="PANTHER" id="PTHR47690">
    <property type="entry name" value="GLUCOKINASE"/>
    <property type="match status" value="1"/>
</dbReference>
<dbReference type="EMBL" id="JBHSCW010000002">
    <property type="protein sequence ID" value="MFC4350690.1"/>
    <property type="molecule type" value="Genomic_DNA"/>
</dbReference>
<evidence type="ECO:0000313" key="5">
    <source>
        <dbReference type="Proteomes" id="UP001595799"/>
    </source>
</evidence>
<dbReference type="Proteomes" id="UP001595799">
    <property type="component" value="Unassembled WGS sequence"/>
</dbReference>
<dbReference type="Pfam" id="PF02685">
    <property type="entry name" value="Glucokinase"/>
    <property type="match status" value="1"/>
</dbReference>
<dbReference type="Gene3D" id="3.30.420.40">
    <property type="match status" value="1"/>
</dbReference>
<reference evidence="5" key="1">
    <citation type="journal article" date="2019" name="Int. J. Syst. Evol. Microbiol.">
        <title>The Global Catalogue of Microorganisms (GCM) 10K type strain sequencing project: providing services to taxonomists for standard genome sequencing and annotation.</title>
        <authorList>
            <consortium name="The Broad Institute Genomics Platform"/>
            <consortium name="The Broad Institute Genome Sequencing Center for Infectious Disease"/>
            <person name="Wu L."/>
            <person name="Ma J."/>
        </authorList>
    </citation>
    <scope>NUCLEOTIDE SEQUENCE [LARGE SCALE GENOMIC DNA]</scope>
    <source>
        <strain evidence="5">CECT 8472</strain>
    </source>
</reference>
<evidence type="ECO:0000256" key="1">
    <source>
        <dbReference type="ARBA" id="ARBA00022679"/>
    </source>
</evidence>
<evidence type="ECO:0000256" key="2">
    <source>
        <dbReference type="ARBA" id="ARBA00022777"/>
    </source>
</evidence>
<keyword evidence="2" id="KW-0418">Kinase</keyword>
<name>A0ABV8UHK5_9PROT</name>
<gene>
    <name evidence="4" type="ORF">ACFOW6_03935</name>
</gene>
<comment type="caution">
    <text evidence="4">The sequence shown here is derived from an EMBL/GenBank/DDBJ whole genome shotgun (WGS) entry which is preliminary data.</text>
</comment>
<comment type="similarity">
    <text evidence="3">Belongs to the bacterial glucokinase family.</text>
</comment>